<dbReference type="InterPro" id="IPR008271">
    <property type="entry name" value="Ser/Thr_kinase_AS"/>
</dbReference>
<dbReference type="GO" id="GO:0004674">
    <property type="term" value="F:protein serine/threonine kinase activity"/>
    <property type="evidence" value="ECO:0007669"/>
    <property type="project" value="TreeGrafter"/>
</dbReference>
<evidence type="ECO:0000256" key="2">
    <source>
        <dbReference type="ARBA" id="ARBA00022741"/>
    </source>
</evidence>
<feature type="compositionally biased region" description="Low complexity" evidence="6">
    <location>
        <begin position="300"/>
        <end position="312"/>
    </location>
</feature>
<dbReference type="SUPFAM" id="SSF56112">
    <property type="entry name" value="Protein kinase-like (PK-like)"/>
    <property type="match status" value="1"/>
</dbReference>
<organism evidence="8">
    <name type="scientific">Chlamydomonas euryale</name>
    <dbReference type="NCBI Taxonomy" id="1486919"/>
    <lineage>
        <taxon>Eukaryota</taxon>
        <taxon>Viridiplantae</taxon>
        <taxon>Chlorophyta</taxon>
        <taxon>core chlorophytes</taxon>
        <taxon>Chlorophyceae</taxon>
        <taxon>CS clade</taxon>
        <taxon>Chlamydomonadales</taxon>
        <taxon>Chlamydomonadaceae</taxon>
        <taxon>Chlamydomonas</taxon>
    </lineage>
</organism>
<dbReference type="CDD" id="cd14008">
    <property type="entry name" value="STKc_LKB1_CaMKK"/>
    <property type="match status" value="1"/>
</dbReference>
<keyword evidence="4 5" id="KW-0067">ATP-binding</keyword>
<evidence type="ECO:0000256" key="6">
    <source>
        <dbReference type="SAM" id="MobiDB-lite"/>
    </source>
</evidence>
<accession>A0A7R9V3Y9</accession>
<evidence type="ECO:0000259" key="7">
    <source>
        <dbReference type="PROSITE" id="PS50011"/>
    </source>
</evidence>
<dbReference type="SUPFAM" id="SSF51206">
    <property type="entry name" value="cAMP-binding domain-like"/>
    <property type="match status" value="1"/>
</dbReference>
<dbReference type="Gene3D" id="1.10.510.10">
    <property type="entry name" value="Transferase(Phosphotransferase) domain 1"/>
    <property type="match status" value="1"/>
</dbReference>
<dbReference type="EMBL" id="HBEC01009271">
    <property type="protein sequence ID" value="CAD8284205.1"/>
    <property type="molecule type" value="Transcribed_RNA"/>
</dbReference>
<dbReference type="InterPro" id="IPR017441">
    <property type="entry name" value="Protein_kinase_ATP_BS"/>
</dbReference>
<gene>
    <name evidence="8" type="ORF">CEUR00632_LOCUS4240</name>
</gene>
<dbReference type="PROSITE" id="PS00108">
    <property type="entry name" value="PROTEIN_KINASE_ST"/>
    <property type="match status" value="1"/>
</dbReference>
<dbReference type="Gene3D" id="3.30.200.20">
    <property type="entry name" value="Phosphorylase Kinase, domain 1"/>
    <property type="match status" value="1"/>
</dbReference>
<keyword evidence="1" id="KW-0808">Transferase</keyword>
<feature type="compositionally biased region" description="Acidic residues" evidence="6">
    <location>
        <begin position="672"/>
        <end position="683"/>
    </location>
</feature>
<evidence type="ECO:0000256" key="1">
    <source>
        <dbReference type="ARBA" id="ARBA00022679"/>
    </source>
</evidence>
<protein>
    <recommendedName>
        <fullName evidence="7">Protein kinase domain-containing protein</fullName>
    </recommendedName>
</protein>
<feature type="region of interest" description="Disordered" evidence="6">
    <location>
        <begin position="36"/>
        <end position="87"/>
    </location>
</feature>
<proteinExistence type="predicted"/>
<dbReference type="InterPro" id="IPR018490">
    <property type="entry name" value="cNMP-bd_dom_sf"/>
</dbReference>
<dbReference type="PROSITE" id="PS50011">
    <property type="entry name" value="PROTEIN_KINASE_DOM"/>
    <property type="match status" value="1"/>
</dbReference>
<feature type="binding site" evidence="5">
    <location>
        <position position="138"/>
    </location>
    <ligand>
        <name>ATP</name>
        <dbReference type="ChEBI" id="CHEBI:30616"/>
    </ligand>
</feature>
<feature type="region of interest" description="Disordered" evidence="6">
    <location>
        <begin position="671"/>
        <end position="694"/>
    </location>
</feature>
<feature type="region of interest" description="Disordered" evidence="6">
    <location>
        <begin position="924"/>
        <end position="961"/>
    </location>
</feature>
<dbReference type="InterPro" id="IPR000719">
    <property type="entry name" value="Prot_kinase_dom"/>
</dbReference>
<feature type="region of interest" description="Disordered" evidence="6">
    <location>
        <begin position="287"/>
        <end position="324"/>
    </location>
</feature>
<dbReference type="SMART" id="SM00220">
    <property type="entry name" value="S_TKc"/>
    <property type="match status" value="1"/>
</dbReference>
<dbReference type="GO" id="GO:0005737">
    <property type="term" value="C:cytoplasm"/>
    <property type="evidence" value="ECO:0007669"/>
    <property type="project" value="TreeGrafter"/>
</dbReference>
<reference evidence="8" key="1">
    <citation type="submission" date="2021-01" db="EMBL/GenBank/DDBJ databases">
        <authorList>
            <person name="Corre E."/>
            <person name="Pelletier E."/>
            <person name="Niang G."/>
            <person name="Scheremetjew M."/>
            <person name="Finn R."/>
            <person name="Kale V."/>
            <person name="Holt S."/>
            <person name="Cochrane G."/>
            <person name="Meng A."/>
            <person name="Brown T."/>
            <person name="Cohen L."/>
        </authorList>
    </citation>
    <scope>NUCLEOTIDE SEQUENCE</scope>
    <source>
        <strain evidence="8">CCMP219</strain>
    </source>
</reference>
<dbReference type="PANTHER" id="PTHR24346">
    <property type="entry name" value="MAP/MICROTUBULE AFFINITY-REGULATING KINASE"/>
    <property type="match status" value="1"/>
</dbReference>
<dbReference type="AlphaFoldDB" id="A0A7R9V3Y9"/>
<dbReference type="Pfam" id="PF00069">
    <property type="entry name" value="Pkinase"/>
    <property type="match status" value="1"/>
</dbReference>
<evidence type="ECO:0000256" key="3">
    <source>
        <dbReference type="ARBA" id="ARBA00022777"/>
    </source>
</evidence>
<dbReference type="GO" id="GO:0035556">
    <property type="term" value="P:intracellular signal transduction"/>
    <property type="evidence" value="ECO:0007669"/>
    <property type="project" value="TreeGrafter"/>
</dbReference>
<evidence type="ECO:0000256" key="5">
    <source>
        <dbReference type="PROSITE-ProRule" id="PRU10141"/>
    </source>
</evidence>
<dbReference type="InterPro" id="IPR011009">
    <property type="entry name" value="Kinase-like_dom_sf"/>
</dbReference>
<evidence type="ECO:0000256" key="4">
    <source>
        <dbReference type="ARBA" id="ARBA00022840"/>
    </source>
</evidence>
<sequence length="1151" mass="121617">MGCFASREASTNCEVADVKQLRVEAKPLVDRAGASGLHSGVVSKSDKSGHGRNSTPGDGLQAGFIPQARTRSRDSPHVARSHPQANPETNVTERLVVDQIKDYVFVNEYMIIKDLGKGTHGSVKLVFNTEDKMLYAMKVLVRQHVKRTQIDSEHQMRARMRATTHKQGQPSTIDLSRASHAVSMPVPSSMSVSSPMALRMSLSAGPSRSCFACEEQMNHPALERAHRSFNKASQDIEVLFPPISENSELQSISCGVKVAVHEDASAGNNSAEPLTCIPHHDGLNGSNDKGSFTAALQGLPNPSSVAPSSSADDANRNPVSADVEGSKFSALRTEHLELDVMKGLDHPHVVKLFAAIVDQSSRQHSRKDRLLMIMEYVEGGSVMEGSLPTAKKPLPEYIAWQYFRDVIMGLDYLHFNSIVHGDIKPDNLLLTIDARVKITDFGSAHLCDTDDLLAWSTGTPAFMAPEMCHGKPYNGFCGDMWALGVCLYMFVFGCTPFAGQKSFQVYDAIQRAPLAFPTNKPISSELQHLLGSLLAKDPTQRCTMEQCLKHPWVTRNGRDPLLSSRDLALQRVFEVLNTKGLCGASAADVAPHGLQASASGRAAIGTDGTTSLLADEGAALRTLLPQAREVAFSDGEPIVPFGKPCAGLFLVLEGTCDVVRPRPDRKAVADADFADALDGDDTSSESSGSECGRDGDSGLVALAELGMARSCSSSPPLCAGACGAADGGAGLLVQPHLSPGNEVDLLPMVSNELPVVETLNHIWRRSTLSGATSLRVSSCGGNIDSPTGGSFSAGQSVLMEGARMHSLGRSRSRLSATHATAAAAVASPAQGVSTQAAPTSLLSELDRCSELEPVMSGLMLSSGDVAMARLARPQHMAGSADPARQDSKTACTAHAHRTRGMVSPFACSFKQAAAAESRSGLIPHPASGDAVGSALGKLSRTGGGGSGAHPDTSGSGDVGASSEPLLMLSKAVSGSMLGEPGRGSAGRLVSGNRMRRALERSASMHKRMYTLLAATRQHAERHPDGARLLSRRGPGALVGSITGVCVSADVSVVARGPVRALLITQDTVHEHAGNPLVRAALVRSASALLVQEALEHFVECEKDIHLDRRIRNTAARMLLDGSALRSGPLVHACSTAPICCDAGSTFGMFSR</sequence>
<dbReference type="PROSITE" id="PS00107">
    <property type="entry name" value="PROTEIN_KINASE_ATP"/>
    <property type="match status" value="1"/>
</dbReference>
<feature type="domain" description="Protein kinase" evidence="7">
    <location>
        <begin position="109"/>
        <end position="553"/>
    </location>
</feature>
<evidence type="ECO:0000313" key="8">
    <source>
        <dbReference type="EMBL" id="CAD8284205.1"/>
    </source>
</evidence>
<keyword evidence="2 5" id="KW-0547">Nucleotide-binding</keyword>
<keyword evidence="3" id="KW-0418">Kinase</keyword>
<dbReference type="PANTHER" id="PTHR24346:SF77">
    <property type="entry name" value="SERINE THREONINE PROTEIN KINASE"/>
    <property type="match status" value="1"/>
</dbReference>
<dbReference type="GO" id="GO:0005524">
    <property type="term" value="F:ATP binding"/>
    <property type="evidence" value="ECO:0007669"/>
    <property type="project" value="UniProtKB-UniRule"/>
</dbReference>
<name>A0A7R9V3Y9_9CHLO</name>